<dbReference type="Proteomes" id="UP001612812">
    <property type="component" value="Unassembled WGS sequence"/>
</dbReference>
<evidence type="ECO:0000313" key="5">
    <source>
        <dbReference type="Proteomes" id="UP001612812"/>
    </source>
</evidence>
<keyword evidence="2" id="KW-0472">Membrane</keyword>
<name>A0ABW7ZDH3_9ACTN</name>
<dbReference type="Pfam" id="PF10756">
    <property type="entry name" value="bPH_6"/>
    <property type="match status" value="1"/>
</dbReference>
<comment type="caution">
    <text evidence="4">The sequence shown here is derived from an EMBL/GenBank/DDBJ whole genome shotgun (WGS) entry which is preliminary data.</text>
</comment>
<evidence type="ECO:0000256" key="2">
    <source>
        <dbReference type="SAM" id="Phobius"/>
    </source>
</evidence>
<feature type="region of interest" description="Disordered" evidence="1">
    <location>
        <begin position="159"/>
        <end position="190"/>
    </location>
</feature>
<evidence type="ECO:0000259" key="3">
    <source>
        <dbReference type="Pfam" id="PF10756"/>
    </source>
</evidence>
<organism evidence="4 5">
    <name type="scientific">Micromonospora maritima</name>
    <dbReference type="NCBI Taxonomy" id="986711"/>
    <lineage>
        <taxon>Bacteria</taxon>
        <taxon>Bacillati</taxon>
        <taxon>Actinomycetota</taxon>
        <taxon>Actinomycetes</taxon>
        <taxon>Micromonosporales</taxon>
        <taxon>Micromonosporaceae</taxon>
        <taxon>Micromonospora</taxon>
    </lineage>
</organism>
<dbReference type="EMBL" id="JBITLE010000001">
    <property type="protein sequence ID" value="MFI7260905.1"/>
    <property type="molecule type" value="Genomic_DNA"/>
</dbReference>
<feature type="transmembrane region" description="Helical" evidence="2">
    <location>
        <begin position="39"/>
        <end position="60"/>
    </location>
</feature>
<sequence>MTRWQRPYSLDLETAGALFGVLATAVLGALLVVGGLGGVVPAPLAVLGGAWVALGSVVGIRQAMLGVYVSDVGVRSRSMFRTTTVPWASVVEIRSGTGSTAGLDMGRLAIVIDRADGEPVQTPLQRGHFRLFSLNPELGRLPTWPEHYDEILTTLRAHHRAARPAGPRLRPPSPPAETGPAGAPALSADQRRDLHVLTRLHQRGALTDAEYAAELARLRDAG</sequence>
<dbReference type="RefSeq" id="WP_396760735.1">
    <property type="nucleotide sequence ID" value="NZ_JBITLA010000007.1"/>
</dbReference>
<dbReference type="InterPro" id="IPR019692">
    <property type="entry name" value="CFP-6_PH"/>
</dbReference>
<proteinExistence type="predicted"/>
<gene>
    <name evidence="4" type="ORF">ACIBP4_01165</name>
</gene>
<accession>A0ABW7ZDH3</accession>
<feature type="transmembrane region" description="Helical" evidence="2">
    <location>
        <begin position="12"/>
        <end position="33"/>
    </location>
</feature>
<keyword evidence="2" id="KW-0812">Transmembrane</keyword>
<keyword evidence="5" id="KW-1185">Reference proteome</keyword>
<reference evidence="4 5" key="1">
    <citation type="submission" date="2024-10" db="EMBL/GenBank/DDBJ databases">
        <title>The Natural Products Discovery Center: Release of the First 8490 Sequenced Strains for Exploring Actinobacteria Biosynthetic Diversity.</title>
        <authorList>
            <person name="Kalkreuter E."/>
            <person name="Kautsar S.A."/>
            <person name="Yang D."/>
            <person name="Bader C.D."/>
            <person name="Teijaro C.N."/>
            <person name="Fluegel L."/>
            <person name="Davis C.M."/>
            <person name="Simpson J.R."/>
            <person name="Lauterbach L."/>
            <person name="Steele A.D."/>
            <person name="Gui C."/>
            <person name="Meng S."/>
            <person name="Li G."/>
            <person name="Viehrig K."/>
            <person name="Ye F."/>
            <person name="Su P."/>
            <person name="Kiefer A.F."/>
            <person name="Nichols A."/>
            <person name="Cepeda A.J."/>
            <person name="Yan W."/>
            <person name="Fan B."/>
            <person name="Jiang Y."/>
            <person name="Adhikari A."/>
            <person name="Zheng C.-J."/>
            <person name="Schuster L."/>
            <person name="Cowan T.M."/>
            <person name="Smanski M.J."/>
            <person name="Chevrette M.G."/>
            <person name="De Carvalho L.P.S."/>
            <person name="Shen B."/>
        </authorList>
    </citation>
    <scope>NUCLEOTIDE SEQUENCE [LARGE SCALE GENOMIC DNA]</scope>
    <source>
        <strain evidence="4 5">NPDC049845</strain>
    </source>
</reference>
<feature type="domain" description="Low molecular weight protein antigen 6 PH" evidence="3">
    <location>
        <begin position="67"/>
        <end position="121"/>
    </location>
</feature>
<evidence type="ECO:0000256" key="1">
    <source>
        <dbReference type="SAM" id="MobiDB-lite"/>
    </source>
</evidence>
<keyword evidence="2" id="KW-1133">Transmembrane helix</keyword>
<evidence type="ECO:0000313" key="4">
    <source>
        <dbReference type="EMBL" id="MFI7260905.1"/>
    </source>
</evidence>
<protein>
    <submittedName>
        <fullName evidence="4">PH domain-containing protein</fullName>
    </submittedName>
</protein>